<dbReference type="Proteomes" id="UP000018144">
    <property type="component" value="Unassembled WGS sequence"/>
</dbReference>
<feature type="region of interest" description="Disordered" evidence="1">
    <location>
        <begin position="32"/>
        <end position="57"/>
    </location>
</feature>
<keyword evidence="3" id="KW-1185">Reference proteome</keyword>
<accession>U4KX99</accession>
<evidence type="ECO:0000313" key="2">
    <source>
        <dbReference type="EMBL" id="CCX05941.1"/>
    </source>
</evidence>
<evidence type="ECO:0000313" key="3">
    <source>
        <dbReference type="Proteomes" id="UP000018144"/>
    </source>
</evidence>
<organism evidence="2 3">
    <name type="scientific">Pyronema omphalodes (strain CBS 100304)</name>
    <name type="common">Pyronema confluens</name>
    <dbReference type="NCBI Taxonomy" id="1076935"/>
    <lineage>
        <taxon>Eukaryota</taxon>
        <taxon>Fungi</taxon>
        <taxon>Dikarya</taxon>
        <taxon>Ascomycota</taxon>
        <taxon>Pezizomycotina</taxon>
        <taxon>Pezizomycetes</taxon>
        <taxon>Pezizales</taxon>
        <taxon>Pyronemataceae</taxon>
        <taxon>Pyronema</taxon>
    </lineage>
</organism>
<sequence>MPSMYVLHCAVDTAMTEATDAEKLGIALSCVQGSATDGTSPPHSPDSPATSPRETLRFLSTKRSVREFWSRREFSGGRAWQ</sequence>
<gene>
    <name evidence="2" type="ORF">PCON_05528</name>
</gene>
<evidence type="ECO:0000256" key="1">
    <source>
        <dbReference type="SAM" id="MobiDB-lite"/>
    </source>
</evidence>
<feature type="compositionally biased region" description="Polar residues" evidence="1">
    <location>
        <begin position="32"/>
        <end position="53"/>
    </location>
</feature>
<name>U4KX99_PYROM</name>
<reference evidence="2 3" key="1">
    <citation type="journal article" date="2013" name="PLoS Genet.">
        <title>The genome and development-dependent transcriptomes of Pyronema confluens: a window into fungal evolution.</title>
        <authorList>
            <person name="Traeger S."/>
            <person name="Altegoer F."/>
            <person name="Freitag M."/>
            <person name="Gabaldon T."/>
            <person name="Kempken F."/>
            <person name="Kumar A."/>
            <person name="Marcet-Houben M."/>
            <person name="Poggeler S."/>
            <person name="Stajich J.E."/>
            <person name="Nowrousian M."/>
        </authorList>
    </citation>
    <scope>NUCLEOTIDE SEQUENCE [LARGE SCALE GENOMIC DNA]</scope>
    <source>
        <strain evidence="3">CBS 100304</strain>
        <tissue evidence="2">Vegetative mycelium</tissue>
    </source>
</reference>
<dbReference type="EMBL" id="HF935277">
    <property type="protein sequence ID" value="CCX05941.1"/>
    <property type="molecule type" value="Genomic_DNA"/>
</dbReference>
<proteinExistence type="predicted"/>
<dbReference type="AlphaFoldDB" id="U4KX99"/>
<protein>
    <submittedName>
        <fullName evidence="2">Uncharacterized protein</fullName>
    </submittedName>
</protein>